<dbReference type="PANTHER" id="PTHR15108">
    <property type="entry name" value="N-ACYLGLUCOSAMINE-2-EPIMERASE"/>
    <property type="match status" value="1"/>
</dbReference>
<dbReference type="GO" id="GO:0016853">
    <property type="term" value="F:isomerase activity"/>
    <property type="evidence" value="ECO:0007669"/>
    <property type="project" value="UniProtKB-KW"/>
</dbReference>
<dbReference type="AlphaFoldDB" id="A0A1T5NHL1"/>
<keyword evidence="4" id="KW-1185">Reference proteome</keyword>
<dbReference type="InterPro" id="IPR008928">
    <property type="entry name" value="6-hairpin_glycosidase_sf"/>
</dbReference>
<dbReference type="RefSeq" id="WP_079468888.1">
    <property type="nucleotide sequence ID" value="NZ_FUZZ01000001.1"/>
</dbReference>
<dbReference type="Pfam" id="PF07221">
    <property type="entry name" value="GlcNAc_2-epim"/>
    <property type="match status" value="1"/>
</dbReference>
<dbReference type="EMBL" id="FUZZ01000001">
    <property type="protein sequence ID" value="SKC99892.1"/>
    <property type="molecule type" value="Genomic_DNA"/>
</dbReference>
<dbReference type="Gene3D" id="1.50.10.10">
    <property type="match status" value="1"/>
</dbReference>
<name>A0A1T5NHL1_9BACT</name>
<proteinExistence type="inferred from homology"/>
<evidence type="ECO:0000313" key="3">
    <source>
        <dbReference type="EMBL" id="SKC99892.1"/>
    </source>
</evidence>
<dbReference type="FunFam" id="1.50.10.10:FF:000021">
    <property type="entry name" value="N-acylglucosamine 2-epimerase"/>
    <property type="match status" value="1"/>
</dbReference>
<dbReference type="InterPro" id="IPR010819">
    <property type="entry name" value="AGE/CE"/>
</dbReference>
<gene>
    <name evidence="3" type="ORF">SAMN05660461_1636</name>
</gene>
<dbReference type="InterPro" id="IPR012341">
    <property type="entry name" value="6hp_glycosidase-like_sf"/>
</dbReference>
<evidence type="ECO:0000256" key="2">
    <source>
        <dbReference type="ARBA" id="ARBA00023235"/>
    </source>
</evidence>
<dbReference type="InterPro" id="IPR034116">
    <property type="entry name" value="AGE_dom"/>
</dbReference>
<organism evidence="3 4">
    <name type="scientific">Chitinophaga ginsengisegetis</name>
    <dbReference type="NCBI Taxonomy" id="393003"/>
    <lineage>
        <taxon>Bacteria</taxon>
        <taxon>Pseudomonadati</taxon>
        <taxon>Bacteroidota</taxon>
        <taxon>Chitinophagia</taxon>
        <taxon>Chitinophagales</taxon>
        <taxon>Chitinophagaceae</taxon>
        <taxon>Chitinophaga</taxon>
    </lineage>
</organism>
<evidence type="ECO:0000313" key="4">
    <source>
        <dbReference type="Proteomes" id="UP000190166"/>
    </source>
</evidence>
<protein>
    <submittedName>
        <fullName evidence="3">N-acylglucosamine 2-epimerase</fullName>
    </submittedName>
</protein>
<comment type="similarity">
    <text evidence="1">Belongs to the N-acylglucosamine 2-epimerase family.</text>
</comment>
<dbReference type="SUPFAM" id="SSF48208">
    <property type="entry name" value="Six-hairpin glycosidases"/>
    <property type="match status" value="1"/>
</dbReference>
<reference evidence="3 4" key="1">
    <citation type="submission" date="2017-02" db="EMBL/GenBank/DDBJ databases">
        <authorList>
            <person name="Peterson S.W."/>
        </authorList>
    </citation>
    <scope>NUCLEOTIDE SEQUENCE [LARGE SCALE GENOMIC DNA]</scope>
    <source>
        <strain evidence="3 4">DSM 18108</strain>
    </source>
</reference>
<dbReference type="CDD" id="cd00249">
    <property type="entry name" value="AGE"/>
    <property type="match status" value="1"/>
</dbReference>
<accession>A0A1T5NHL1</accession>
<dbReference type="Proteomes" id="UP000190166">
    <property type="component" value="Unassembled WGS sequence"/>
</dbReference>
<sequence length="406" mass="47226">MRSDLQNKSQAPEILAAASLHSSYAGQYRQELLDNVLPFWMKHSKDEKNGGYFTCLQRDGRVFDTDKFMWLQGREVWCFSYMYNHVSPKEEWLQMALHGAGFMEKYGRDASGNWFFSLTADGKPLTQPYNIFSDCFAAMAFASLDKAVPNDRYKEIAISTFKNILQRKDNWKGQYNKAYPGTRALKGFSLPMILCNLSLELEHLLGAQQVNELIPPVIHEVMNVFYQPARGLILENVYADGRFSDSFEGRLVNPGHAIEAMWFIMDLGVRLNDTALIRKACDIMLRTLEYGWDQEFGGIFYFMDILGNPPQQLEWDQKLWWVHAEALVALSKGYELTGDERCLLWFEKVHAYVWEHFRDEAFGEWYGYLNRQGTPLLTLKGGKWKGCFHVPRALYQVWKTWERIQS</sequence>
<keyword evidence="2" id="KW-0413">Isomerase</keyword>
<dbReference type="GO" id="GO:0005975">
    <property type="term" value="P:carbohydrate metabolic process"/>
    <property type="evidence" value="ECO:0007669"/>
    <property type="project" value="InterPro"/>
</dbReference>
<dbReference type="STRING" id="393003.SAMN05660461_1636"/>
<evidence type="ECO:0000256" key="1">
    <source>
        <dbReference type="ARBA" id="ARBA00008558"/>
    </source>
</evidence>